<dbReference type="PROSITE" id="PS00061">
    <property type="entry name" value="ADH_SHORT"/>
    <property type="match status" value="1"/>
</dbReference>
<dbReference type="EMBL" id="JACJSI010000009">
    <property type="protein sequence ID" value="MBD2529379.1"/>
    <property type="molecule type" value="Genomic_DNA"/>
</dbReference>
<dbReference type="Pfam" id="PF00106">
    <property type="entry name" value="adh_short"/>
    <property type="match status" value="1"/>
</dbReference>
<dbReference type="PRINTS" id="PR00081">
    <property type="entry name" value="GDHRDH"/>
</dbReference>
<keyword evidence="2" id="KW-0560">Oxidoreductase</keyword>
<name>A0ABR8DLF9_9NOSO</name>
<dbReference type="PANTHER" id="PTHR44196">
    <property type="entry name" value="DEHYDROGENASE/REDUCTASE SDR FAMILY MEMBER 7B"/>
    <property type="match status" value="1"/>
</dbReference>
<dbReference type="PANTHER" id="PTHR44196:SF1">
    <property type="entry name" value="DEHYDROGENASE_REDUCTASE SDR FAMILY MEMBER 7B"/>
    <property type="match status" value="1"/>
</dbReference>
<organism evidence="4 5">
    <name type="scientific">Nostoc flagelliforme FACHB-838</name>
    <dbReference type="NCBI Taxonomy" id="2692904"/>
    <lineage>
        <taxon>Bacteria</taxon>
        <taxon>Bacillati</taxon>
        <taxon>Cyanobacteriota</taxon>
        <taxon>Cyanophyceae</taxon>
        <taxon>Nostocales</taxon>
        <taxon>Nostocaceae</taxon>
        <taxon>Nostoc</taxon>
    </lineage>
</organism>
<dbReference type="InterPro" id="IPR020904">
    <property type="entry name" value="Sc_DH/Rdtase_CS"/>
</dbReference>
<dbReference type="RefSeq" id="WP_190939979.1">
    <property type="nucleotide sequence ID" value="NZ_JACJSI010000009.1"/>
</dbReference>
<dbReference type="SUPFAM" id="SSF51735">
    <property type="entry name" value="NAD(P)-binding Rossmann-fold domains"/>
    <property type="match status" value="1"/>
</dbReference>
<comment type="similarity">
    <text evidence="1 3">Belongs to the short-chain dehydrogenases/reductases (SDR) family.</text>
</comment>
<accession>A0ABR8DLF9</accession>
<dbReference type="InterPro" id="IPR036291">
    <property type="entry name" value="NAD(P)-bd_dom_sf"/>
</dbReference>
<sequence>MKTIAGKTAVLTGASGGIGVFIARALAKEQATVVAISRSQEGLEQICAEIEDEGGKAISIPFDIRQLEELPSLVQKIKQLAGPIDILINNAAIEKFRPFQNYTLEDIQSISTTNLLAPIELARLVLPTMLERNSGHIVNISSTAGKKGATYNSIYSASKAGLIMWSDAIQQELANTNVGVSIICPGVTDAGMFHALGITAPSVARLAHPTEVANAVLQSIQQNQKEVILDGLTSKIFFAISQLSPQLGDAIIRRAGLVELNRSCAENQMQVRNLVKK</sequence>
<keyword evidence="5" id="KW-1185">Reference proteome</keyword>
<gene>
    <name evidence="4" type="ORF">H6G97_07265</name>
</gene>
<proteinExistence type="inferred from homology"/>
<evidence type="ECO:0000313" key="4">
    <source>
        <dbReference type="EMBL" id="MBD2529379.1"/>
    </source>
</evidence>
<dbReference type="PRINTS" id="PR00080">
    <property type="entry name" value="SDRFAMILY"/>
</dbReference>
<reference evidence="4 5" key="1">
    <citation type="journal article" date="2020" name="ISME J.">
        <title>Comparative genomics reveals insights into cyanobacterial evolution and habitat adaptation.</title>
        <authorList>
            <person name="Chen M.Y."/>
            <person name="Teng W.K."/>
            <person name="Zhao L."/>
            <person name="Hu C.X."/>
            <person name="Zhou Y.K."/>
            <person name="Han B.P."/>
            <person name="Song L.R."/>
            <person name="Shu W.S."/>
        </authorList>
    </citation>
    <scope>NUCLEOTIDE SEQUENCE [LARGE SCALE GENOMIC DNA]</scope>
    <source>
        <strain evidence="4 5">FACHB-838</strain>
    </source>
</reference>
<dbReference type="Gene3D" id="3.40.50.720">
    <property type="entry name" value="NAD(P)-binding Rossmann-like Domain"/>
    <property type="match status" value="1"/>
</dbReference>
<evidence type="ECO:0000313" key="5">
    <source>
        <dbReference type="Proteomes" id="UP000623440"/>
    </source>
</evidence>
<dbReference type="Proteomes" id="UP000623440">
    <property type="component" value="Unassembled WGS sequence"/>
</dbReference>
<dbReference type="InterPro" id="IPR002347">
    <property type="entry name" value="SDR_fam"/>
</dbReference>
<evidence type="ECO:0000256" key="2">
    <source>
        <dbReference type="ARBA" id="ARBA00023002"/>
    </source>
</evidence>
<dbReference type="PIRSF" id="PIRSF000126">
    <property type="entry name" value="11-beta-HSD1"/>
    <property type="match status" value="1"/>
</dbReference>
<protein>
    <submittedName>
        <fullName evidence="4">SDR family oxidoreductase</fullName>
    </submittedName>
</protein>
<evidence type="ECO:0000256" key="3">
    <source>
        <dbReference type="RuleBase" id="RU000363"/>
    </source>
</evidence>
<evidence type="ECO:0000256" key="1">
    <source>
        <dbReference type="ARBA" id="ARBA00006484"/>
    </source>
</evidence>
<comment type="caution">
    <text evidence="4">The sequence shown here is derived from an EMBL/GenBank/DDBJ whole genome shotgun (WGS) entry which is preliminary data.</text>
</comment>